<comment type="caution">
    <text evidence="1">The sequence shown here is derived from an EMBL/GenBank/DDBJ whole genome shotgun (WGS) entry which is preliminary data.</text>
</comment>
<proteinExistence type="predicted"/>
<organism evidence="1 2">
    <name type="scientific">Deinococcus antarcticus</name>
    <dbReference type="NCBI Taxonomy" id="1298767"/>
    <lineage>
        <taxon>Bacteria</taxon>
        <taxon>Thermotogati</taxon>
        <taxon>Deinococcota</taxon>
        <taxon>Deinococci</taxon>
        <taxon>Deinococcales</taxon>
        <taxon>Deinococcaceae</taxon>
        <taxon>Deinococcus</taxon>
    </lineage>
</organism>
<dbReference type="InterPro" id="IPR011009">
    <property type="entry name" value="Kinase-like_dom_sf"/>
</dbReference>
<evidence type="ECO:0000313" key="2">
    <source>
        <dbReference type="Proteomes" id="UP001595748"/>
    </source>
</evidence>
<feature type="non-terminal residue" evidence="1">
    <location>
        <position position="1"/>
    </location>
</feature>
<gene>
    <name evidence="1" type="ORF">ACFOPQ_11390</name>
</gene>
<dbReference type="EMBL" id="JBHRZF010000137">
    <property type="protein sequence ID" value="MFC3861364.1"/>
    <property type="molecule type" value="Genomic_DNA"/>
</dbReference>
<reference evidence="2" key="1">
    <citation type="journal article" date="2019" name="Int. J. Syst. Evol. Microbiol.">
        <title>The Global Catalogue of Microorganisms (GCM) 10K type strain sequencing project: providing services to taxonomists for standard genome sequencing and annotation.</title>
        <authorList>
            <consortium name="The Broad Institute Genomics Platform"/>
            <consortium name="The Broad Institute Genome Sequencing Center for Infectious Disease"/>
            <person name="Wu L."/>
            <person name="Ma J."/>
        </authorList>
    </citation>
    <scope>NUCLEOTIDE SEQUENCE [LARGE SCALE GENOMIC DNA]</scope>
    <source>
        <strain evidence="2">CCTCC AB 2013263</strain>
    </source>
</reference>
<name>A0ABV8A7E1_9DEIO</name>
<keyword evidence="2" id="KW-1185">Reference proteome</keyword>
<accession>A0ABV8A7E1</accession>
<dbReference type="RefSeq" id="WP_380078181.1">
    <property type="nucleotide sequence ID" value="NZ_JBHRZF010000137.1"/>
</dbReference>
<dbReference type="SUPFAM" id="SSF56112">
    <property type="entry name" value="Protein kinase-like (PK-like)"/>
    <property type="match status" value="1"/>
</dbReference>
<evidence type="ECO:0000313" key="1">
    <source>
        <dbReference type="EMBL" id="MFC3861364.1"/>
    </source>
</evidence>
<protein>
    <recommendedName>
        <fullName evidence="3">Aminoglycoside phosphotransferase domain-containing protein</fullName>
    </recommendedName>
</protein>
<sequence length="233" mass="26251">ISTPVPSGLRSHHAFTALWKLLYDGSRADIRAAGRLLGQMHAVQSDVLLRFQWPDNTPESVQEDVEGLEQLRENGKLEALVAGLLISWEQAFNTDVYAPLQATDVPWVDASMDFKANNLVYGPDGLPTLVDPDNGEYVPRILDLVLAALLFHLDLPAPGRLFTLEEWREFLAGYSEHVTLTETERTLWPLALRYILQEWGVWHLISDEEGWKNAVQGGFLRDLAGVNLETYML</sequence>
<dbReference type="Gene3D" id="3.90.1200.10">
    <property type="match status" value="1"/>
</dbReference>
<evidence type="ECO:0008006" key="3">
    <source>
        <dbReference type="Google" id="ProtNLM"/>
    </source>
</evidence>
<dbReference type="Proteomes" id="UP001595748">
    <property type="component" value="Unassembled WGS sequence"/>
</dbReference>